<evidence type="ECO:0000313" key="6">
    <source>
        <dbReference type="Proteomes" id="UP000558113"/>
    </source>
</evidence>
<dbReference type="InterPro" id="IPR013737">
    <property type="entry name" value="Bac_rhamnosid_N"/>
</dbReference>
<dbReference type="SUPFAM" id="SSF49785">
    <property type="entry name" value="Galactose-binding domain-like"/>
    <property type="match status" value="1"/>
</dbReference>
<dbReference type="PANTHER" id="PTHR34987:SF2">
    <property type="entry name" value="B, PUTATIVE (AFU_ORTHOLOGUE AFUA_7G05040)-RELATED"/>
    <property type="match status" value="1"/>
</dbReference>
<accession>A0A7X5BYW6</accession>
<dbReference type="Gene3D" id="2.60.420.10">
    <property type="entry name" value="Maltose phosphorylase, domain 3"/>
    <property type="match status" value="1"/>
</dbReference>
<dbReference type="InterPro" id="IPR008902">
    <property type="entry name" value="Rhamnosid_concanavalin"/>
</dbReference>
<gene>
    <name evidence="5" type="ORF">GT003_01175</name>
</gene>
<reference evidence="5 6" key="1">
    <citation type="submission" date="2020-01" db="EMBL/GenBank/DDBJ databases">
        <title>Paenibacillus soybeanensis sp. nov. isolated from the nodules of soybean (Glycine max(L.) Merr).</title>
        <authorList>
            <person name="Wang H."/>
        </authorList>
    </citation>
    <scope>NUCLEOTIDE SEQUENCE [LARGE SCALE GENOMIC DNA]</scope>
    <source>
        <strain evidence="5 6">DSM 23054</strain>
    </source>
</reference>
<dbReference type="Pfam" id="PF08531">
    <property type="entry name" value="Bac_rhamnosid_N"/>
    <property type="match status" value="1"/>
</dbReference>
<dbReference type="Gene3D" id="1.50.10.10">
    <property type="match status" value="1"/>
</dbReference>
<proteinExistence type="predicted"/>
<dbReference type="Pfam" id="PF17390">
    <property type="entry name" value="Bac_rhamnosid_C"/>
    <property type="match status" value="1"/>
</dbReference>
<dbReference type="RefSeq" id="WP_161693565.1">
    <property type="nucleotide sequence ID" value="NZ_JAAAMU010000001.1"/>
</dbReference>
<dbReference type="InterPro" id="IPR008928">
    <property type="entry name" value="6-hairpin_glycosidase_sf"/>
</dbReference>
<sequence length="811" mass="91896">MTVSRFARKRPERMAWAEQTGIIWHPDEVETHYEHPVQSYCYFRRSFELPEVGAASGTLRIFADSKYMLYVNGSYAGRGPCRSDPRWQYVDELDVTGLLRPGRNVLAVMVLYYGYGTGQSIDRIPALAAELKADVQGPEPLIVGTDSAWTCLKSAAYDADAPRVNGCQGPVEVYDGRRELHGWHRLDFAETNWQPAKKRGIGLSPFWNFAARPIPLLEERVLDAVRLASRGSVRPLQSPSGRLHVDMIQETQGIRIAADDGPSVPYDVSSRGGLSDEAEVLTYDFGRIEPGYLQLDVTGTAGTIVDVVYAEELWEGKAYLNLNNNRSMDRFILAEGRQQLEVRFGWKACRYVQFRIRHADGRPICLHRVGIRTRRYPIGQPAVFRCSDPKLQRIWEIAEHTVRICMQDAFVDSPSREQQQWMGDGRWQALYQTMYSGDGRLHRKLLEQIGQSQDWQGMTAQRYPDGHHNYPPIPSFCLHWISSFGEYVSAYGDDGLLAEWWPNIIQALRWFSGFENDEGLLEDVPYWAYVDAGEAPLGRWPDVERGGIVTSLNLLYLEAMQSAATYAERLRDREAEKHYKKACNRLADRIRNTLWLPSIGAYSDCRADGRLSVLYSESCNALALVLLHEAEDERCDAIYRAVFAPEAEARAVKASPFFMMVVFRALLKLNREDRLLELVRERYGRMVDAGATSVWEWWDLFYANETGEICFSSASHAWGSMPVYAFSYVILGIRPLEAANRLVRIKPLLPEGMMWAEGSVPTAYGAMAVRVERSPERPEIMQAVITVPDGAMALCGDGIYGAGRHAVRFES</sequence>
<dbReference type="Pfam" id="PF17389">
    <property type="entry name" value="Bac_rhamnosid6H"/>
    <property type="match status" value="1"/>
</dbReference>
<dbReference type="InterPro" id="IPR035396">
    <property type="entry name" value="Bac_rhamnosid6H"/>
</dbReference>
<protein>
    <submittedName>
        <fullName evidence="5">Family 78 glycoside hydrolase catalytic domain</fullName>
    </submittedName>
</protein>
<dbReference type="InterPro" id="IPR035398">
    <property type="entry name" value="Bac_rhamnosid_C"/>
</dbReference>
<organism evidence="5 6">
    <name type="scientific">Paenibacillus sacheonensis</name>
    <dbReference type="NCBI Taxonomy" id="742054"/>
    <lineage>
        <taxon>Bacteria</taxon>
        <taxon>Bacillati</taxon>
        <taxon>Bacillota</taxon>
        <taxon>Bacilli</taxon>
        <taxon>Bacillales</taxon>
        <taxon>Paenibacillaceae</taxon>
        <taxon>Paenibacillus</taxon>
    </lineage>
</organism>
<feature type="domain" description="Alpha-L-rhamnosidase six-hairpin glycosidase" evidence="3">
    <location>
        <begin position="382"/>
        <end position="720"/>
    </location>
</feature>
<dbReference type="GO" id="GO:0005975">
    <property type="term" value="P:carbohydrate metabolic process"/>
    <property type="evidence" value="ECO:0007669"/>
    <property type="project" value="InterPro"/>
</dbReference>
<feature type="domain" description="Alpha-L-rhamnosidase C-terminal" evidence="4">
    <location>
        <begin position="732"/>
        <end position="791"/>
    </location>
</feature>
<dbReference type="PANTHER" id="PTHR34987">
    <property type="entry name" value="C, PUTATIVE (AFU_ORTHOLOGUE AFUA_3G02880)-RELATED"/>
    <property type="match status" value="1"/>
</dbReference>
<dbReference type="AlphaFoldDB" id="A0A7X5BYW6"/>
<evidence type="ECO:0000259" key="1">
    <source>
        <dbReference type="Pfam" id="PF05592"/>
    </source>
</evidence>
<evidence type="ECO:0000259" key="3">
    <source>
        <dbReference type="Pfam" id="PF17389"/>
    </source>
</evidence>
<keyword evidence="5" id="KW-0378">Hydrolase</keyword>
<evidence type="ECO:0000259" key="2">
    <source>
        <dbReference type="Pfam" id="PF08531"/>
    </source>
</evidence>
<feature type="domain" description="Alpha-L-rhamnosidase concanavalin-like" evidence="1">
    <location>
        <begin position="279"/>
        <end position="357"/>
    </location>
</feature>
<evidence type="ECO:0000313" key="5">
    <source>
        <dbReference type="EMBL" id="NBC67605.1"/>
    </source>
</evidence>
<evidence type="ECO:0000259" key="4">
    <source>
        <dbReference type="Pfam" id="PF17390"/>
    </source>
</evidence>
<dbReference type="OrthoDB" id="9815108at2"/>
<feature type="domain" description="Bacterial alpha-L-rhamnosidase N-terminal" evidence="2">
    <location>
        <begin position="65"/>
        <end position="200"/>
    </location>
</feature>
<dbReference type="Pfam" id="PF05592">
    <property type="entry name" value="Bac_rhamnosid"/>
    <property type="match status" value="1"/>
</dbReference>
<dbReference type="Proteomes" id="UP000558113">
    <property type="component" value="Unassembled WGS sequence"/>
</dbReference>
<dbReference type="InterPro" id="IPR008979">
    <property type="entry name" value="Galactose-bd-like_sf"/>
</dbReference>
<dbReference type="GO" id="GO:0016787">
    <property type="term" value="F:hydrolase activity"/>
    <property type="evidence" value="ECO:0007669"/>
    <property type="project" value="UniProtKB-KW"/>
</dbReference>
<comment type="caution">
    <text evidence="5">The sequence shown here is derived from an EMBL/GenBank/DDBJ whole genome shotgun (WGS) entry which is preliminary data.</text>
</comment>
<dbReference type="SUPFAM" id="SSF48208">
    <property type="entry name" value="Six-hairpin glycosidases"/>
    <property type="match status" value="1"/>
</dbReference>
<dbReference type="EMBL" id="JAAAMU010000001">
    <property type="protein sequence ID" value="NBC67605.1"/>
    <property type="molecule type" value="Genomic_DNA"/>
</dbReference>
<name>A0A7X5BYW6_9BACL</name>
<dbReference type="Gene3D" id="2.60.120.260">
    <property type="entry name" value="Galactose-binding domain-like"/>
    <property type="match status" value="2"/>
</dbReference>
<keyword evidence="6" id="KW-1185">Reference proteome</keyword>
<dbReference type="InterPro" id="IPR012341">
    <property type="entry name" value="6hp_glycosidase-like_sf"/>
</dbReference>